<reference evidence="3 4" key="1">
    <citation type="submission" date="2018-02" db="EMBL/GenBank/DDBJ databases">
        <title>The genomes of Aspergillus section Nigri reveals drivers in fungal speciation.</title>
        <authorList>
            <consortium name="DOE Joint Genome Institute"/>
            <person name="Vesth T.C."/>
            <person name="Nybo J."/>
            <person name="Theobald S."/>
            <person name="Brandl J."/>
            <person name="Frisvad J.C."/>
            <person name="Nielsen K.F."/>
            <person name="Lyhne E.K."/>
            <person name="Kogle M.E."/>
            <person name="Kuo A."/>
            <person name="Riley R."/>
            <person name="Clum A."/>
            <person name="Nolan M."/>
            <person name="Lipzen A."/>
            <person name="Salamov A."/>
            <person name="Henrissat B."/>
            <person name="Wiebenga A."/>
            <person name="De vries R.P."/>
            <person name="Grigoriev I.V."/>
            <person name="Mortensen U.H."/>
            <person name="Andersen M.R."/>
            <person name="Baker S.E."/>
        </authorList>
    </citation>
    <scope>NUCLEOTIDE SEQUENCE [LARGE SCALE GENOMIC DNA]</scope>
    <source>
        <strain evidence="3 4">CBS 101889</strain>
    </source>
</reference>
<sequence>MLNAAFFLHLKIKRSLCSILLAVTPTLAEYVSICSETTANFALNGGFEMGNTQYWDTAGSSVSVGYVTQDVTEWKYVSMNVQKYVGAGSSVNWPYFYVLCSSGEPTLYLDGISIAYQTETCASSLVTLKPTPVPTSLSFSVAVVTSSSPAVPSLVVPSSAVSPPVVASPVVSSAVVSASSFVAVIPSAASSPVVPSASTPLVPSAVVPSAVVSRTSRPIIQPSSVTRSGTRMPAPSSFVSSQMVSPFRAFTPQPQYSAIPSSIQPHSSVVRSSIQSLSSPVGSTAQPLSGSAAHYSATATTQTLVPLQSKLQCHCHIGTELFICLNLPGFNPIIRLRGVDNIDHSKHSPGHSDCLPRNSDRLSSSSTHHIADNGNRGSRDYHLSSHRPRPAHSHNQRSGLRSLQRAIDYLHCFHHPYVHSHCVPYVSHQLPCILTYNLCHDGDVGGLHDYLPSHCY</sequence>
<protein>
    <submittedName>
        <fullName evidence="3">Uncharacterized protein</fullName>
    </submittedName>
</protein>
<dbReference type="AlphaFoldDB" id="A0A395HJZ9"/>
<feature type="chain" id="PRO_5017342279" evidence="2">
    <location>
        <begin position="29"/>
        <end position="456"/>
    </location>
</feature>
<evidence type="ECO:0000256" key="2">
    <source>
        <dbReference type="SAM" id="SignalP"/>
    </source>
</evidence>
<accession>A0A395HJZ9</accession>
<keyword evidence="2" id="KW-0732">Signal</keyword>
<dbReference type="Proteomes" id="UP000248961">
    <property type="component" value="Unassembled WGS sequence"/>
</dbReference>
<evidence type="ECO:0000256" key="1">
    <source>
        <dbReference type="SAM" id="MobiDB-lite"/>
    </source>
</evidence>
<keyword evidence="4" id="KW-1185">Reference proteome</keyword>
<evidence type="ECO:0000313" key="4">
    <source>
        <dbReference type="Proteomes" id="UP000248961"/>
    </source>
</evidence>
<dbReference type="RefSeq" id="XP_025546412.1">
    <property type="nucleotide sequence ID" value="XM_025696535.1"/>
</dbReference>
<dbReference type="VEuPathDB" id="FungiDB:BO97DRAFT_418718"/>
<name>A0A395HJZ9_ASPHC</name>
<dbReference type="GeneID" id="37200824"/>
<feature type="signal peptide" evidence="2">
    <location>
        <begin position="1"/>
        <end position="28"/>
    </location>
</feature>
<feature type="compositionally biased region" description="Basic residues" evidence="1">
    <location>
        <begin position="384"/>
        <end position="395"/>
    </location>
</feature>
<feature type="region of interest" description="Disordered" evidence="1">
    <location>
        <begin position="346"/>
        <end position="398"/>
    </location>
</feature>
<dbReference type="EMBL" id="KZ824336">
    <property type="protein sequence ID" value="RAL07258.1"/>
    <property type="molecule type" value="Genomic_DNA"/>
</dbReference>
<evidence type="ECO:0000313" key="3">
    <source>
        <dbReference type="EMBL" id="RAL07258.1"/>
    </source>
</evidence>
<organism evidence="3 4">
    <name type="scientific">Aspergillus homomorphus (strain CBS 101889)</name>
    <dbReference type="NCBI Taxonomy" id="1450537"/>
    <lineage>
        <taxon>Eukaryota</taxon>
        <taxon>Fungi</taxon>
        <taxon>Dikarya</taxon>
        <taxon>Ascomycota</taxon>
        <taxon>Pezizomycotina</taxon>
        <taxon>Eurotiomycetes</taxon>
        <taxon>Eurotiomycetidae</taxon>
        <taxon>Eurotiales</taxon>
        <taxon>Aspergillaceae</taxon>
        <taxon>Aspergillus</taxon>
        <taxon>Aspergillus subgen. Circumdati</taxon>
    </lineage>
</organism>
<gene>
    <name evidence="3" type="ORF">BO97DRAFT_418718</name>
</gene>
<proteinExistence type="predicted"/>